<name>A0A066V444_TILAU</name>
<evidence type="ECO:0000313" key="1">
    <source>
        <dbReference type="EMBL" id="KDN36482.1"/>
    </source>
</evidence>
<dbReference type="InParanoid" id="A0A066V444"/>
<evidence type="ECO:0000313" key="2">
    <source>
        <dbReference type="Proteomes" id="UP000027361"/>
    </source>
</evidence>
<dbReference type="EMBL" id="JMSN01000167">
    <property type="protein sequence ID" value="KDN36482.1"/>
    <property type="molecule type" value="Genomic_DNA"/>
</dbReference>
<proteinExistence type="predicted"/>
<comment type="caution">
    <text evidence="1">The sequence shown here is derived from an EMBL/GenBank/DDBJ whole genome shotgun (WGS) entry which is preliminary data.</text>
</comment>
<protein>
    <submittedName>
        <fullName evidence="1">Uncharacterized protein</fullName>
    </submittedName>
</protein>
<dbReference type="HOGENOM" id="CLU_2185757_0_0_1"/>
<organism evidence="1 2">
    <name type="scientific">Tilletiaria anomala (strain ATCC 24038 / CBS 436.72 / UBC 951)</name>
    <dbReference type="NCBI Taxonomy" id="1037660"/>
    <lineage>
        <taxon>Eukaryota</taxon>
        <taxon>Fungi</taxon>
        <taxon>Dikarya</taxon>
        <taxon>Basidiomycota</taxon>
        <taxon>Ustilaginomycotina</taxon>
        <taxon>Exobasidiomycetes</taxon>
        <taxon>Georgefischeriales</taxon>
        <taxon>Tilletiariaceae</taxon>
        <taxon>Tilletiaria</taxon>
    </lineage>
</organism>
<accession>A0A066V444</accession>
<dbReference type="RefSeq" id="XP_013240060.1">
    <property type="nucleotide sequence ID" value="XM_013384606.1"/>
</dbReference>
<dbReference type="Proteomes" id="UP000027361">
    <property type="component" value="Unassembled WGS sequence"/>
</dbReference>
<gene>
    <name evidence="1" type="ORF">K437DRAFT_54021</name>
</gene>
<reference evidence="1 2" key="1">
    <citation type="submission" date="2014-05" db="EMBL/GenBank/DDBJ databases">
        <title>Draft genome sequence of a rare smut relative, Tilletiaria anomala UBC 951.</title>
        <authorList>
            <consortium name="DOE Joint Genome Institute"/>
            <person name="Toome M."/>
            <person name="Kuo A."/>
            <person name="Henrissat B."/>
            <person name="Lipzen A."/>
            <person name="Tritt A."/>
            <person name="Yoshinaga Y."/>
            <person name="Zane M."/>
            <person name="Barry K."/>
            <person name="Grigoriev I.V."/>
            <person name="Spatafora J.W."/>
            <person name="Aimea M.C."/>
        </authorList>
    </citation>
    <scope>NUCLEOTIDE SEQUENCE [LARGE SCALE GENOMIC DNA]</scope>
    <source>
        <strain evidence="1 2">UBC 951</strain>
    </source>
</reference>
<dbReference type="GeneID" id="25267592"/>
<sequence>MQLVLQACETKGVGTCCCCCVNTAAATEVVSGNSNRADGRGPGDSTRSCAGDSLTMELGFCFAAGAGASAATEDSVLPVPTLGDGDPEFAMADAATAFWALWAKKSAFP</sequence>
<dbReference type="AlphaFoldDB" id="A0A066V444"/>
<keyword evidence="2" id="KW-1185">Reference proteome</keyword>